<protein>
    <submittedName>
        <fullName evidence="8">Chromate transporter</fullName>
    </submittedName>
</protein>
<feature type="transmembrane region" description="Helical" evidence="7">
    <location>
        <begin position="76"/>
        <end position="99"/>
    </location>
</feature>
<name>A0ABX0PR63_9GAMM</name>
<evidence type="ECO:0000256" key="5">
    <source>
        <dbReference type="ARBA" id="ARBA00022989"/>
    </source>
</evidence>
<evidence type="ECO:0000256" key="2">
    <source>
        <dbReference type="ARBA" id="ARBA00005262"/>
    </source>
</evidence>
<comment type="similarity">
    <text evidence="2">Belongs to the chromate ion transporter (CHR) (TC 2.A.51) family.</text>
</comment>
<dbReference type="InterPro" id="IPR052518">
    <property type="entry name" value="CHR_Transporter"/>
</dbReference>
<proteinExistence type="inferred from homology"/>
<feature type="transmembrane region" description="Helical" evidence="7">
    <location>
        <begin position="141"/>
        <end position="161"/>
    </location>
</feature>
<dbReference type="RefSeq" id="WP_167112245.1">
    <property type="nucleotide sequence ID" value="NZ_JAAQTO010000015.1"/>
</dbReference>
<organism evidence="8 9">
    <name type="scientific">Billgrantia bachuensis</name>
    <dbReference type="NCBI Taxonomy" id="2717286"/>
    <lineage>
        <taxon>Bacteria</taxon>
        <taxon>Pseudomonadati</taxon>
        <taxon>Pseudomonadota</taxon>
        <taxon>Gammaproteobacteria</taxon>
        <taxon>Oceanospirillales</taxon>
        <taxon>Halomonadaceae</taxon>
        <taxon>Billgrantia</taxon>
    </lineage>
</organism>
<keyword evidence="4 7" id="KW-0812">Transmembrane</keyword>
<evidence type="ECO:0000256" key="6">
    <source>
        <dbReference type="ARBA" id="ARBA00023136"/>
    </source>
</evidence>
<evidence type="ECO:0000256" key="3">
    <source>
        <dbReference type="ARBA" id="ARBA00022475"/>
    </source>
</evidence>
<sequence length="194" mass="20591">MTPHAKAPLGALFWAFTRIGLFGFGGGPSMIPLVQQEVVKHHAWLSDEEFADILAIANTLPGPIATKMPGYIGFRLAGTLGCAVAVGAVILPMIVAMIVLLTTLNRYRDMAWIRGMGQAVVPVVMVMMGQLTLDFWNKSRLALGWIISLVMAAAAGGLIYLAGVHPGLIIGALLAVALLCPLPKGRAKHEETNP</sequence>
<feature type="transmembrane region" description="Helical" evidence="7">
    <location>
        <begin position="12"/>
        <end position="34"/>
    </location>
</feature>
<evidence type="ECO:0000313" key="9">
    <source>
        <dbReference type="Proteomes" id="UP001318321"/>
    </source>
</evidence>
<dbReference type="EMBL" id="JAAQTO010000015">
    <property type="protein sequence ID" value="NIC05056.1"/>
    <property type="molecule type" value="Genomic_DNA"/>
</dbReference>
<evidence type="ECO:0000256" key="1">
    <source>
        <dbReference type="ARBA" id="ARBA00004651"/>
    </source>
</evidence>
<accession>A0ABX0PR63</accession>
<keyword evidence="5 7" id="KW-1133">Transmembrane helix</keyword>
<dbReference type="InterPro" id="IPR003370">
    <property type="entry name" value="Chromate_transpt"/>
</dbReference>
<keyword evidence="9" id="KW-1185">Reference proteome</keyword>
<dbReference type="PANTHER" id="PTHR43663">
    <property type="entry name" value="CHROMATE TRANSPORT PROTEIN-RELATED"/>
    <property type="match status" value="1"/>
</dbReference>
<dbReference type="Proteomes" id="UP001318321">
    <property type="component" value="Unassembled WGS sequence"/>
</dbReference>
<feature type="transmembrane region" description="Helical" evidence="7">
    <location>
        <begin position="111"/>
        <end position="129"/>
    </location>
</feature>
<gene>
    <name evidence="8" type="ORF">HBJ55_06425</name>
</gene>
<keyword evidence="6 7" id="KW-0472">Membrane</keyword>
<comment type="subcellular location">
    <subcellularLocation>
        <location evidence="1">Cell membrane</location>
        <topology evidence="1">Multi-pass membrane protein</topology>
    </subcellularLocation>
</comment>
<evidence type="ECO:0000256" key="7">
    <source>
        <dbReference type="SAM" id="Phobius"/>
    </source>
</evidence>
<dbReference type="PANTHER" id="PTHR43663:SF1">
    <property type="entry name" value="CHROMATE TRANSPORTER"/>
    <property type="match status" value="1"/>
</dbReference>
<keyword evidence="3" id="KW-1003">Cell membrane</keyword>
<comment type="caution">
    <text evidence="8">The sequence shown here is derived from an EMBL/GenBank/DDBJ whole genome shotgun (WGS) entry which is preliminary data.</text>
</comment>
<reference evidence="8 9" key="1">
    <citation type="submission" date="2020-03" db="EMBL/GenBank/DDBJ databases">
        <title>Identification of Halomonas strains.</title>
        <authorList>
            <person name="Xiao Z."/>
            <person name="Dong F."/>
            <person name="Wang Z."/>
            <person name="Zhao J.-Y."/>
        </authorList>
    </citation>
    <scope>NUCLEOTIDE SEQUENCE [LARGE SCALE GENOMIC DNA]</scope>
    <source>
        <strain evidence="8 9">DX6</strain>
    </source>
</reference>
<evidence type="ECO:0000313" key="8">
    <source>
        <dbReference type="EMBL" id="NIC05056.1"/>
    </source>
</evidence>
<evidence type="ECO:0000256" key="4">
    <source>
        <dbReference type="ARBA" id="ARBA00022692"/>
    </source>
</evidence>
<dbReference type="Pfam" id="PF02417">
    <property type="entry name" value="Chromate_transp"/>
    <property type="match status" value="1"/>
</dbReference>